<dbReference type="KEGG" id="tva:4754493"/>
<evidence type="ECO:0000313" key="1">
    <source>
        <dbReference type="EMBL" id="EAX96725.1"/>
    </source>
</evidence>
<dbReference type="InterPro" id="IPR036322">
    <property type="entry name" value="WD40_repeat_dom_sf"/>
</dbReference>
<gene>
    <name evidence="1" type="ORF">TVAG_075310</name>
</gene>
<keyword evidence="2" id="KW-1185">Reference proteome</keyword>
<dbReference type="InParanoid" id="A2FED8"/>
<dbReference type="InterPro" id="IPR015943">
    <property type="entry name" value="WD40/YVTN_repeat-like_dom_sf"/>
</dbReference>
<dbReference type="Proteomes" id="UP000001542">
    <property type="component" value="Unassembled WGS sequence"/>
</dbReference>
<dbReference type="EMBL" id="DS113746">
    <property type="protein sequence ID" value="EAX96725.1"/>
    <property type="molecule type" value="Genomic_DNA"/>
</dbReference>
<organism evidence="1 2">
    <name type="scientific">Trichomonas vaginalis (strain ATCC PRA-98 / G3)</name>
    <dbReference type="NCBI Taxonomy" id="412133"/>
    <lineage>
        <taxon>Eukaryota</taxon>
        <taxon>Metamonada</taxon>
        <taxon>Parabasalia</taxon>
        <taxon>Trichomonadida</taxon>
        <taxon>Trichomonadidae</taxon>
        <taxon>Trichomonas</taxon>
    </lineage>
</organism>
<proteinExistence type="predicted"/>
<dbReference type="AlphaFoldDB" id="A2FED8"/>
<accession>A2FED8</accession>
<dbReference type="VEuPathDB" id="TrichDB:TVAGG3_0567650"/>
<name>A2FED8_TRIV3</name>
<protein>
    <submittedName>
        <fullName evidence="1">Uncharacterized protein</fullName>
    </submittedName>
</protein>
<reference evidence="1" key="2">
    <citation type="journal article" date="2007" name="Science">
        <title>Draft genome sequence of the sexually transmitted pathogen Trichomonas vaginalis.</title>
        <authorList>
            <person name="Carlton J.M."/>
            <person name="Hirt R.P."/>
            <person name="Silva J.C."/>
            <person name="Delcher A.L."/>
            <person name="Schatz M."/>
            <person name="Zhao Q."/>
            <person name="Wortman J.R."/>
            <person name="Bidwell S.L."/>
            <person name="Alsmark U.C.M."/>
            <person name="Besteiro S."/>
            <person name="Sicheritz-Ponten T."/>
            <person name="Noel C.J."/>
            <person name="Dacks J.B."/>
            <person name="Foster P.G."/>
            <person name="Simillion C."/>
            <person name="Van de Peer Y."/>
            <person name="Miranda-Saavedra D."/>
            <person name="Barton G.J."/>
            <person name="Westrop G.D."/>
            <person name="Mueller S."/>
            <person name="Dessi D."/>
            <person name="Fiori P.L."/>
            <person name="Ren Q."/>
            <person name="Paulsen I."/>
            <person name="Zhang H."/>
            <person name="Bastida-Corcuera F.D."/>
            <person name="Simoes-Barbosa A."/>
            <person name="Brown M.T."/>
            <person name="Hayes R.D."/>
            <person name="Mukherjee M."/>
            <person name="Okumura C.Y."/>
            <person name="Schneider R."/>
            <person name="Smith A.J."/>
            <person name="Vanacova S."/>
            <person name="Villalvazo M."/>
            <person name="Haas B.J."/>
            <person name="Pertea M."/>
            <person name="Feldblyum T.V."/>
            <person name="Utterback T.R."/>
            <person name="Shu C.L."/>
            <person name="Osoegawa K."/>
            <person name="de Jong P.J."/>
            <person name="Hrdy I."/>
            <person name="Horvathova L."/>
            <person name="Zubacova Z."/>
            <person name="Dolezal P."/>
            <person name="Malik S.B."/>
            <person name="Logsdon J.M. Jr."/>
            <person name="Henze K."/>
            <person name="Gupta A."/>
            <person name="Wang C.C."/>
            <person name="Dunne R.L."/>
            <person name="Upcroft J.A."/>
            <person name="Upcroft P."/>
            <person name="White O."/>
            <person name="Salzberg S.L."/>
            <person name="Tang P."/>
            <person name="Chiu C.-H."/>
            <person name="Lee Y.-S."/>
            <person name="Embley T.M."/>
            <person name="Coombs G.H."/>
            <person name="Mottram J.C."/>
            <person name="Tachezy J."/>
            <person name="Fraser-Liggett C.M."/>
            <person name="Johnson P.J."/>
        </authorList>
    </citation>
    <scope>NUCLEOTIDE SEQUENCE [LARGE SCALE GENOMIC DNA]</scope>
    <source>
        <strain evidence="1">G3</strain>
    </source>
</reference>
<dbReference type="SMR" id="A2FED8"/>
<dbReference type="SUPFAM" id="SSF50978">
    <property type="entry name" value="WD40 repeat-like"/>
    <property type="match status" value="1"/>
</dbReference>
<dbReference type="Gene3D" id="2.130.10.10">
    <property type="entry name" value="YVTN repeat-like/Quinoprotein amine dehydrogenase"/>
    <property type="match status" value="1"/>
</dbReference>
<sequence>MEIGEIVTELAAFTGVSSLCAFGCESGRLGIFDAENCRIVYDNKFQFPITGLTTDDEKNLYFTDTKSIYRYDMRSSDKPQNIYSSSKEILSFCLFNEQLAVSSSKEGIVLSDTRILKQPYKQDPNSSIPSCHIQFIDNENIIASYVDGSLIKWNKNSEEKIELEVNPLTKIRKMRTIGMAAYNDYLAVGYQSGFSIYKNFSLIEHTDGGQKALLKSMIYAPCFEAEYITFLTEDNIIYPYNLDTNTCAPSKPFTGTEITKISANYLMIVAADNEEEGRIAVMMPEDFSDEFF</sequence>
<dbReference type="RefSeq" id="XP_001309655.1">
    <property type="nucleotide sequence ID" value="XM_001309654.1"/>
</dbReference>
<dbReference type="OrthoDB" id="10498007at2759"/>
<evidence type="ECO:0000313" key="2">
    <source>
        <dbReference type="Proteomes" id="UP000001542"/>
    </source>
</evidence>
<dbReference type="VEuPathDB" id="TrichDB:TVAG_075310"/>
<reference evidence="1" key="1">
    <citation type="submission" date="2006-10" db="EMBL/GenBank/DDBJ databases">
        <authorList>
            <person name="Amadeo P."/>
            <person name="Zhao Q."/>
            <person name="Wortman J."/>
            <person name="Fraser-Liggett C."/>
            <person name="Carlton J."/>
        </authorList>
    </citation>
    <scope>NUCLEOTIDE SEQUENCE</scope>
    <source>
        <strain evidence="1">G3</strain>
    </source>
</reference>